<gene>
    <name evidence="1" type="ORF">E2C01_059024</name>
</gene>
<dbReference type="AlphaFoldDB" id="A0A5B7H1F0"/>
<organism evidence="1 2">
    <name type="scientific">Portunus trituberculatus</name>
    <name type="common">Swimming crab</name>
    <name type="synonym">Neptunus trituberculatus</name>
    <dbReference type="NCBI Taxonomy" id="210409"/>
    <lineage>
        <taxon>Eukaryota</taxon>
        <taxon>Metazoa</taxon>
        <taxon>Ecdysozoa</taxon>
        <taxon>Arthropoda</taxon>
        <taxon>Crustacea</taxon>
        <taxon>Multicrustacea</taxon>
        <taxon>Malacostraca</taxon>
        <taxon>Eumalacostraca</taxon>
        <taxon>Eucarida</taxon>
        <taxon>Decapoda</taxon>
        <taxon>Pleocyemata</taxon>
        <taxon>Brachyura</taxon>
        <taxon>Eubrachyura</taxon>
        <taxon>Portunoidea</taxon>
        <taxon>Portunidae</taxon>
        <taxon>Portuninae</taxon>
        <taxon>Portunus</taxon>
    </lineage>
</organism>
<sequence>MRIQLFNKAELAPQFLRIALSVLSRLAPGTSCPFASRPVLLFLLQQYRTYCTSVCPWPFPPRRGHMDTYTISKLFHMAQ</sequence>
<accession>A0A5B7H1F0</accession>
<reference evidence="1 2" key="1">
    <citation type="submission" date="2019-05" db="EMBL/GenBank/DDBJ databases">
        <title>Another draft genome of Portunus trituberculatus and its Hox gene families provides insights of decapod evolution.</title>
        <authorList>
            <person name="Jeong J.-H."/>
            <person name="Song I."/>
            <person name="Kim S."/>
            <person name="Choi T."/>
            <person name="Kim D."/>
            <person name="Ryu S."/>
            <person name="Kim W."/>
        </authorList>
    </citation>
    <scope>NUCLEOTIDE SEQUENCE [LARGE SCALE GENOMIC DNA]</scope>
    <source>
        <tissue evidence="1">Muscle</tissue>
    </source>
</reference>
<dbReference type="Proteomes" id="UP000324222">
    <property type="component" value="Unassembled WGS sequence"/>
</dbReference>
<comment type="caution">
    <text evidence="1">The sequence shown here is derived from an EMBL/GenBank/DDBJ whole genome shotgun (WGS) entry which is preliminary data.</text>
</comment>
<evidence type="ECO:0000313" key="2">
    <source>
        <dbReference type="Proteomes" id="UP000324222"/>
    </source>
</evidence>
<keyword evidence="2" id="KW-1185">Reference proteome</keyword>
<evidence type="ECO:0000313" key="1">
    <source>
        <dbReference type="EMBL" id="MPC64902.1"/>
    </source>
</evidence>
<dbReference type="EMBL" id="VSRR010022701">
    <property type="protein sequence ID" value="MPC64902.1"/>
    <property type="molecule type" value="Genomic_DNA"/>
</dbReference>
<proteinExistence type="predicted"/>
<protein>
    <submittedName>
        <fullName evidence="1">Uncharacterized protein</fullName>
    </submittedName>
</protein>
<name>A0A5B7H1F0_PORTR</name>